<dbReference type="EMBL" id="NMVI01000013">
    <property type="protein sequence ID" value="OYN88282.1"/>
    <property type="molecule type" value="Genomic_DNA"/>
</dbReference>
<sequence>MSRPVTKPTRPVRVGLGRQWLIAIATVGGMFIAWPWMIDLVSTGSDLVQLLAILVLGFGGLFLGILLVLGLAHVVNLWPRVLAPATVVVGGLLMLVGLLGLLFAYADLPGPEVSPQLAFTVTGVGLVLGTVWPLMGGQRTRA</sequence>
<reference evidence="2 3" key="1">
    <citation type="submission" date="2017-07" db="EMBL/GenBank/DDBJ databases">
        <title>Draft whole genome sequences of clinical Proprionibacteriaceae strains.</title>
        <authorList>
            <person name="Bernier A.-M."/>
            <person name="Bernard K."/>
            <person name="Domingo M.-C."/>
        </authorList>
    </citation>
    <scope>NUCLEOTIDE SEQUENCE [LARGE SCALE GENOMIC DNA]</scope>
    <source>
        <strain evidence="2 3">NML 160184</strain>
    </source>
</reference>
<evidence type="ECO:0000313" key="3">
    <source>
        <dbReference type="Proteomes" id="UP000216533"/>
    </source>
</evidence>
<gene>
    <name evidence="2" type="ORF">CGZ92_04915</name>
</gene>
<accession>A0A255EFR5</accession>
<protein>
    <submittedName>
        <fullName evidence="2">Uncharacterized protein</fullName>
    </submittedName>
</protein>
<name>A0A255EFR5_9ACTN</name>
<keyword evidence="1" id="KW-1133">Transmembrane helix</keyword>
<keyword evidence="1" id="KW-0812">Transmembrane</keyword>
<feature type="transmembrane region" description="Helical" evidence="1">
    <location>
        <begin position="117"/>
        <end position="135"/>
    </location>
</feature>
<dbReference type="Proteomes" id="UP000216533">
    <property type="component" value="Unassembled WGS sequence"/>
</dbReference>
<comment type="caution">
    <text evidence="2">The sequence shown here is derived from an EMBL/GenBank/DDBJ whole genome shotgun (WGS) entry which is preliminary data.</text>
</comment>
<keyword evidence="1" id="KW-0472">Membrane</keyword>
<proteinExistence type="predicted"/>
<evidence type="ECO:0000313" key="2">
    <source>
        <dbReference type="EMBL" id="OYN88282.1"/>
    </source>
</evidence>
<evidence type="ECO:0000256" key="1">
    <source>
        <dbReference type="SAM" id="Phobius"/>
    </source>
</evidence>
<feature type="transmembrane region" description="Helical" evidence="1">
    <location>
        <begin position="50"/>
        <end position="69"/>
    </location>
</feature>
<dbReference type="AlphaFoldDB" id="A0A255EFR5"/>
<feature type="transmembrane region" description="Helical" evidence="1">
    <location>
        <begin position="20"/>
        <end position="38"/>
    </location>
</feature>
<feature type="transmembrane region" description="Helical" evidence="1">
    <location>
        <begin position="81"/>
        <end position="105"/>
    </location>
</feature>
<organism evidence="2 3">
    <name type="scientific">Parenemella sanctibonifatiensis</name>
    <dbReference type="NCBI Taxonomy" id="2016505"/>
    <lineage>
        <taxon>Bacteria</taxon>
        <taxon>Bacillati</taxon>
        <taxon>Actinomycetota</taxon>
        <taxon>Actinomycetes</taxon>
        <taxon>Propionibacteriales</taxon>
        <taxon>Propionibacteriaceae</taxon>
        <taxon>Parenemella</taxon>
    </lineage>
</organism>
<dbReference type="RefSeq" id="WP_094450269.1">
    <property type="nucleotide sequence ID" value="NZ_NMVI01000013.1"/>
</dbReference>